<name>B5YMC8_THAPS</name>
<reference evidence="2 3" key="1">
    <citation type="journal article" date="2004" name="Science">
        <title>The genome of the diatom Thalassiosira pseudonana: ecology, evolution, and metabolism.</title>
        <authorList>
            <person name="Armbrust E.V."/>
            <person name="Berges J.A."/>
            <person name="Bowler C."/>
            <person name="Green B.R."/>
            <person name="Martinez D."/>
            <person name="Putnam N.H."/>
            <person name="Zhou S."/>
            <person name="Allen A.E."/>
            <person name="Apt K.E."/>
            <person name="Bechner M."/>
            <person name="Brzezinski M.A."/>
            <person name="Chaal B.K."/>
            <person name="Chiovitti A."/>
            <person name="Davis A.K."/>
            <person name="Demarest M.S."/>
            <person name="Detter J.C."/>
            <person name="Glavina T."/>
            <person name="Goodstein D."/>
            <person name="Hadi M.Z."/>
            <person name="Hellsten U."/>
            <person name="Hildebrand M."/>
            <person name="Jenkins B.D."/>
            <person name="Jurka J."/>
            <person name="Kapitonov V.V."/>
            <person name="Kroger N."/>
            <person name="Lau W.W."/>
            <person name="Lane T.W."/>
            <person name="Larimer F.W."/>
            <person name="Lippmeier J.C."/>
            <person name="Lucas S."/>
            <person name="Medina M."/>
            <person name="Montsant A."/>
            <person name="Obornik M."/>
            <person name="Parker M.S."/>
            <person name="Palenik B."/>
            <person name="Pazour G.J."/>
            <person name="Richardson P.M."/>
            <person name="Rynearson T.A."/>
            <person name="Saito M.A."/>
            <person name="Schwartz D.C."/>
            <person name="Thamatrakoln K."/>
            <person name="Valentin K."/>
            <person name="Vardi A."/>
            <person name="Wilkerson F.P."/>
            <person name="Rokhsar D.S."/>
        </authorList>
    </citation>
    <scope>NUCLEOTIDE SEQUENCE [LARGE SCALE GENOMIC DNA]</scope>
    <source>
        <strain evidence="2 3">CCMP1335</strain>
    </source>
</reference>
<feature type="compositionally biased region" description="Polar residues" evidence="1">
    <location>
        <begin position="22"/>
        <end position="36"/>
    </location>
</feature>
<dbReference type="GeneID" id="7446203"/>
<dbReference type="InParanoid" id="B5YMC8"/>
<feature type="compositionally biased region" description="Basic and acidic residues" evidence="1">
    <location>
        <begin position="236"/>
        <end position="261"/>
    </location>
</feature>
<feature type="region of interest" description="Disordered" evidence="1">
    <location>
        <begin position="127"/>
        <end position="149"/>
    </location>
</feature>
<feature type="compositionally biased region" description="Polar residues" evidence="1">
    <location>
        <begin position="325"/>
        <end position="334"/>
    </location>
</feature>
<feature type="compositionally biased region" description="Polar residues" evidence="1">
    <location>
        <begin position="286"/>
        <end position="300"/>
    </location>
</feature>
<dbReference type="RefSeq" id="XP_002295720.1">
    <property type="nucleotide sequence ID" value="XM_002295684.1"/>
</dbReference>
<evidence type="ECO:0000313" key="2">
    <source>
        <dbReference type="EMBL" id="ACI64437.1"/>
    </source>
</evidence>
<feature type="compositionally biased region" description="Basic residues" evidence="1">
    <location>
        <begin position="262"/>
        <end position="271"/>
    </location>
</feature>
<feature type="region of interest" description="Disordered" evidence="1">
    <location>
        <begin position="215"/>
        <end position="371"/>
    </location>
</feature>
<evidence type="ECO:0000256" key="1">
    <source>
        <dbReference type="SAM" id="MobiDB-lite"/>
    </source>
</evidence>
<dbReference type="PaxDb" id="35128-Thaps6745"/>
<gene>
    <name evidence="2" type="ORF">THAPS_6745</name>
</gene>
<keyword evidence="3" id="KW-1185">Reference proteome</keyword>
<dbReference type="EMBL" id="CP001160">
    <property type="protein sequence ID" value="ACI64437.1"/>
    <property type="molecule type" value="Genomic_DNA"/>
</dbReference>
<accession>B5YMC8</accession>
<dbReference type="HOGENOM" id="CLU_310055_0_0_1"/>
<feature type="compositionally biased region" description="Acidic residues" evidence="1">
    <location>
        <begin position="217"/>
        <end position="231"/>
    </location>
</feature>
<dbReference type="AlphaFoldDB" id="B5YMC8"/>
<feature type="region of interest" description="Disordered" evidence="1">
    <location>
        <begin position="440"/>
        <end position="473"/>
    </location>
</feature>
<dbReference type="Proteomes" id="UP000001449">
    <property type="component" value="Chromosome 7"/>
</dbReference>
<feature type="compositionally biased region" description="Polar residues" evidence="1">
    <location>
        <begin position="446"/>
        <end position="460"/>
    </location>
</feature>
<protein>
    <submittedName>
        <fullName evidence="2">Uncharacterized protein</fullName>
    </submittedName>
</protein>
<sequence length="950" mass="103903">MPRQRRINNNASGASSLEDEVVSNTSVSSLSGGNATYQQTDIKSNVSLETGDPSWRTKGNSWLGRRILYTPTPTEQAIAASAFESKITSDITNKGTSPFRACRACDYEKKGKRVNFAHDASCPRSKQYKKNANAKNASSASQSNATPKLSFSGPIKGTILGFIHEKDKDSKGMSGFLSSIDGKPAKLFHVVFDKHNEYGLLNKDFEEWEVKEKSEWIDDDEDDDSDDDDGLQSEGGAKDAFEFVDKKEAVSIEKNHEEHASTNKRRRRKKITPNAKDVSEALGSRNKVTFSQDPVESVSVNEEIGDISESKQPKQKFHAERSKVIGNNESSSEDGTAAAEDATSLPVESSTKAPRVSPQESTKSIFSESSGEATIKVGFPPTSSFNEALKAVLSTYSSNSALKSSNNPPQPVPPPFLSHQEESTLRTALAFAMIKARKRNNNNAKSTSAVSQNATATSGLGRNGWTRPWSNSSSIGKTSFGPGAVGRIGGMRSPLNQYNATQVTPSRPVSQSYLLGGLLSLPRKQSSIGHVTNTAKKTTLVFEREMNHVRDILKLAVSSILPLYKGALEKANNTITEGSSVSSSVDGRNDGGRVPCAVYDYETASQPSFDLNADSENNVAERHCVTLDGLCQHAISRIASLIQDSALKAATRKRAIRSVFDQGTNDAGGNESNSINHHDTVRETIIRLLYDDLVGSAYSKGTLDLDVSMMHDDPMSPSRTRTFEEQRIEKIMAASHILHRLVFLDKSCSFGTESVIAITRMLTDLYNNTSFGQSDRIEDGASCRSMNDEVSKSSSTIRHDDRSVIGKKGDREKRQVVQSRWSSSSSAYSMIRHERRDRAIDFIAQGFATGSKRMRHPETEPALEKSTSLPLPDVGDVLAVNLIRLLECAAAIRLHHRQQRISSDHMEDRDFIVAKIESVAAAEILTEIRSTAAMDLTMPLHMNDVATRGI</sequence>
<organism evidence="2 3">
    <name type="scientific">Thalassiosira pseudonana</name>
    <name type="common">Marine diatom</name>
    <name type="synonym">Cyclotella nana</name>
    <dbReference type="NCBI Taxonomy" id="35128"/>
    <lineage>
        <taxon>Eukaryota</taxon>
        <taxon>Sar</taxon>
        <taxon>Stramenopiles</taxon>
        <taxon>Ochrophyta</taxon>
        <taxon>Bacillariophyta</taxon>
        <taxon>Coscinodiscophyceae</taxon>
        <taxon>Thalassiosirophycidae</taxon>
        <taxon>Thalassiosirales</taxon>
        <taxon>Thalassiosiraceae</taxon>
        <taxon>Thalassiosira</taxon>
    </lineage>
</organism>
<evidence type="ECO:0000313" key="3">
    <source>
        <dbReference type="Proteomes" id="UP000001449"/>
    </source>
</evidence>
<reference evidence="2 3" key="2">
    <citation type="journal article" date="2008" name="Nature">
        <title>The Phaeodactylum genome reveals the evolutionary history of diatom genomes.</title>
        <authorList>
            <person name="Bowler C."/>
            <person name="Allen A.E."/>
            <person name="Badger J.H."/>
            <person name="Grimwood J."/>
            <person name="Jabbari K."/>
            <person name="Kuo A."/>
            <person name="Maheswari U."/>
            <person name="Martens C."/>
            <person name="Maumus F."/>
            <person name="Otillar R.P."/>
            <person name="Rayko E."/>
            <person name="Salamov A."/>
            <person name="Vandepoele K."/>
            <person name="Beszteri B."/>
            <person name="Gruber A."/>
            <person name="Heijde M."/>
            <person name="Katinka M."/>
            <person name="Mock T."/>
            <person name="Valentin K."/>
            <person name="Verret F."/>
            <person name="Berges J.A."/>
            <person name="Brownlee C."/>
            <person name="Cadoret J.P."/>
            <person name="Chiovitti A."/>
            <person name="Choi C.J."/>
            <person name="Coesel S."/>
            <person name="De Martino A."/>
            <person name="Detter J.C."/>
            <person name="Durkin C."/>
            <person name="Falciatore A."/>
            <person name="Fournet J."/>
            <person name="Haruta M."/>
            <person name="Huysman M.J."/>
            <person name="Jenkins B.D."/>
            <person name="Jiroutova K."/>
            <person name="Jorgensen R.E."/>
            <person name="Joubert Y."/>
            <person name="Kaplan A."/>
            <person name="Kroger N."/>
            <person name="Kroth P.G."/>
            <person name="La Roche J."/>
            <person name="Lindquist E."/>
            <person name="Lommer M."/>
            <person name="Martin-Jezequel V."/>
            <person name="Lopez P.J."/>
            <person name="Lucas S."/>
            <person name="Mangogna M."/>
            <person name="McGinnis K."/>
            <person name="Medlin L.K."/>
            <person name="Montsant A."/>
            <person name="Oudot-Le Secq M.P."/>
            <person name="Napoli C."/>
            <person name="Obornik M."/>
            <person name="Parker M.S."/>
            <person name="Petit J.L."/>
            <person name="Porcel B.M."/>
            <person name="Poulsen N."/>
            <person name="Robison M."/>
            <person name="Rychlewski L."/>
            <person name="Rynearson T.A."/>
            <person name="Schmutz J."/>
            <person name="Shapiro H."/>
            <person name="Siaut M."/>
            <person name="Stanley M."/>
            <person name="Sussman M.R."/>
            <person name="Taylor A.R."/>
            <person name="Vardi A."/>
            <person name="von Dassow P."/>
            <person name="Vyverman W."/>
            <person name="Willis A."/>
            <person name="Wyrwicz L.S."/>
            <person name="Rokhsar D.S."/>
            <person name="Weissenbach J."/>
            <person name="Armbrust E.V."/>
            <person name="Green B.R."/>
            <person name="Van de Peer Y."/>
            <person name="Grigoriev I.V."/>
        </authorList>
    </citation>
    <scope>NUCLEOTIDE SEQUENCE [LARGE SCALE GENOMIC DNA]</scope>
    <source>
        <strain evidence="2 3">CCMP1335</strain>
    </source>
</reference>
<feature type="compositionally biased region" description="Basic and acidic residues" evidence="1">
    <location>
        <begin position="308"/>
        <end position="323"/>
    </location>
</feature>
<feature type="compositionally biased region" description="Low complexity" evidence="1">
    <location>
        <begin position="130"/>
        <end position="145"/>
    </location>
</feature>
<feature type="compositionally biased region" description="Polar residues" evidence="1">
    <location>
        <begin position="346"/>
        <end position="371"/>
    </location>
</feature>
<proteinExistence type="predicted"/>
<dbReference type="KEGG" id="tps:THAPS_6745"/>
<feature type="region of interest" description="Disordered" evidence="1">
    <location>
        <begin position="1"/>
        <end position="36"/>
    </location>
</feature>